<dbReference type="InterPro" id="IPR029787">
    <property type="entry name" value="Nucleotide_cyclase"/>
</dbReference>
<feature type="region of interest" description="Disordered" evidence="3">
    <location>
        <begin position="333"/>
        <end position="366"/>
    </location>
</feature>
<organism evidence="4 5">
    <name type="scientific">Mortierella isabellina</name>
    <name type="common">Filamentous fungus</name>
    <name type="synonym">Umbelopsis isabellina</name>
    <dbReference type="NCBI Taxonomy" id="91625"/>
    <lineage>
        <taxon>Eukaryota</taxon>
        <taxon>Fungi</taxon>
        <taxon>Fungi incertae sedis</taxon>
        <taxon>Mucoromycota</taxon>
        <taxon>Mucoromycotina</taxon>
        <taxon>Umbelopsidomycetes</taxon>
        <taxon>Umbelopsidales</taxon>
        <taxon>Umbelopsidaceae</taxon>
        <taxon>Umbelopsis</taxon>
    </lineage>
</organism>
<dbReference type="PANTHER" id="PTHR16305:SF28">
    <property type="entry name" value="GUANYLATE CYCLASE DOMAIN-CONTAINING PROTEIN"/>
    <property type="match status" value="1"/>
</dbReference>
<dbReference type="Gene3D" id="3.40.50.300">
    <property type="entry name" value="P-loop containing nucleotide triphosphate hydrolases"/>
    <property type="match status" value="1"/>
</dbReference>
<dbReference type="GO" id="GO:0004016">
    <property type="term" value="F:adenylate cyclase activity"/>
    <property type="evidence" value="ECO:0007669"/>
    <property type="project" value="TreeGrafter"/>
</dbReference>
<dbReference type="SUPFAM" id="SSF52540">
    <property type="entry name" value="P-loop containing nucleoside triphosphate hydrolases"/>
    <property type="match status" value="1"/>
</dbReference>
<evidence type="ECO:0000313" key="4">
    <source>
        <dbReference type="EMBL" id="KAG2182013.1"/>
    </source>
</evidence>
<dbReference type="GO" id="GO:0005524">
    <property type="term" value="F:ATP binding"/>
    <property type="evidence" value="ECO:0007669"/>
    <property type="project" value="UniProtKB-KW"/>
</dbReference>
<protein>
    <recommendedName>
        <fullName evidence="6">Guanylate cyclase domain-containing protein</fullName>
    </recommendedName>
</protein>
<keyword evidence="5" id="KW-1185">Reference proteome</keyword>
<proteinExistence type="predicted"/>
<dbReference type="EMBL" id="JAEPQZ010000004">
    <property type="protein sequence ID" value="KAG2182013.1"/>
    <property type="molecule type" value="Genomic_DNA"/>
</dbReference>
<feature type="compositionally biased region" description="Polar residues" evidence="3">
    <location>
        <begin position="1713"/>
        <end position="1742"/>
    </location>
</feature>
<dbReference type="Gene3D" id="3.30.70.1230">
    <property type="entry name" value="Nucleotide cyclase"/>
    <property type="match status" value="2"/>
</dbReference>
<evidence type="ECO:0000256" key="1">
    <source>
        <dbReference type="ARBA" id="ARBA00022741"/>
    </source>
</evidence>
<feature type="compositionally biased region" description="Basic and acidic residues" evidence="3">
    <location>
        <begin position="1702"/>
        <end position="1711"/>
    </location>
</feature>
<feature type="compositionally biased region" description="Polar residues" evidence="3">
    <location>
        <begin position="347"/>
        <end position="361"/>
    </location>
</feature>
<dbReference type="Gene3D" id="1.25.40.10">
    <property type="entry name" value="Tetratricopeptide repeat domain"/>
    <property type="match status" value="1"/>
</dbReference>
<dbReference type="GO" id="GO:0005737">
    <property type="term" value="C:cytoplasm"/>
    <property type="evidence" value="ECO:0007669"/>
    <property type="project" value="TreeGrafter"/>
</dbReference>
<accession>A0A8H7PXD2</accession>
<dbReference type="PANTHER" id="PTHR16305">
    <property type="entry name" value="TESTICULAR SOLUBLE ADENYLYL CYCLASE"/>
    <property type="match status" value="1"/>
</dbReference>
<comment type="caution">
    <text evidence="4">The sequence shown here is derived from an EMBL/GenBank/DDBJ whole genome shotgun (WGS) entry which is preliminary data.</text>
</comment>
<keyword evidence="1" id="KW-0547">Nucleotide-binding</keyword>
<evidence type="ECO:0008006" key="6">
    <source>
        <dbReference type="Google" id="ProtNLM"/>
    </source>
</evidence>
<reference evidence="4" key="1">
    <citation type="submission" date="2020-12" db="EMBL/GenBank/DDBJ databases">
        <title>Metabolic potential, ecology and presence of endohyphal bacteria is reflected in genomic diversity of Mucoromycotina.</title>
        <authorList>
            <person name="Muszewska A."/>
            <person name="Okrasinska A."/>
            <person name="Steczkiewicz K."/>
            <person name="Drgas O."/>
            <person name="Orlowska M."/>
            <person name="Perlinska-Lenart U."/>
            <person name="Aleksandrzak-Piekarczyk T."/>
            <person name="Szatraj K."/>
            <person name="Zielenkiewicz U."/>
            <person name="Pilsyk S."/>
            <person name="Malc E."/>
            <person name="Mieczkowski P."/>
            <person name="Kruszewska J.S."/>
            <person name="Biernat P."/>
            <person name="Pawlowska J."/>
        </authorList>
    </citation>
    <scope>NUCLEOTIDE SEQUENCE</scope>
    <source>
        <strain evidence="4">WA0000067209</strain>
    </source>
</reference>
<evidence type="ECO:0000256" key="3">
    <source>
        <dbReference type="SAM" id="MobiDB-lite"/>
    </source>
</evidence>
<feature type="region of interest" description="Disordered" evidence="3">
    <location>
        <begin position="1695"/>
        <end position="1793"/>
    </location>
</feature>
<dbReference type="Proteomes" id="UP000654370">
    <property type="component" value="Unassembled WGS sequence"/>
</dbReference>
<sequence length="1793" mass="201781">LTTLATQRGDSGAEAIALEVGGYMGECIRIIEFYGGDVVKFLGDAVLVSFQPNMQDISHIATGEPSAEDGTGESDSRTKTILVRRALECGLQLLSRLSHYRVYLTAEERSRHRDVEDELDGKVGPDYYARTATMNGNGEARQPSISSQTNLGIPLLTNTYPEETSMSFSIWNILSFLKPKRKPVGSRRTSISSDSSTRDLNSVDLELHIALACGEVTNIVIGDLGHQDSIQHSSSLKSARARKRISRLSRIGEESFEYADINDREGDEEQMRFQRDGRLEYAICGEAVEGLDEALAVAKAGEMSITPQAWTLINPQSLDLLWEKRHEFIIVRQPPETVPSGKKASSGKVTNKSNGTNTSSERAADRSLPLSITSKLNLEPLIPKVRNTSFLDLPTEVNPHYYKYLNRSALYRLRQSDDGNFPAQFRDATIMFISLGRLKVWTDDGIEKAQTAMTSAIKCLVKYEGMLQQFAVDDKGATLLAVFGLPPLSHEREAVFAAKAAVDLREEYMKEGFDDFAISLSTGLIFNAVLPQGNPFRRDPGISGDTIVMAVRMLKFDFAIQNVVCDLQTKQQIGGLCEFEDMGENYVKGKAKPLQIFRIVRFGEEKNKRISSMGVEKSSDFIGYKKELAKATNFIDEWNVAKNQHVLIVSGPSGVGKSYFCQAIHKLIVGYGVYSCWSTATEVEKSTKFYVMKNILLGLFDIIEQEKIPVSQQTRSIQALKDNLSVPSATGVRLSSYHSGSVGPSTNQLSTITTNQSTAPNFIPLQPMSTRDSQMVSMSRSQSTSTAPNTGTTGEWYKLKTMHSARSPGSASQQARNELSNELIELILKCLRKTGEDESFLPLFKGVFTALGDVEENRYTRKLDGRGRDIIFSGLVVRMIRYVTEYVSIMIICDDVQWADSASIRVLETIHDACPRALMMLATRPIKDYNVTFLKELCSFGSCAQITLNGLNGEEIGEIIINTFQSGVKRVSPEIIRVIQNRTGGNPLYVKNMAIVLKDFNHVTLVEGELVPSSNKFDLEDLLGNFDYKRIIKMQFDRLHVDYQEFLTVASCLDQSFGLNEIKAVIKSSNSIFQHHDNAKICRTIKKYDVYNFLIEIEGSTIADTNEDAFQFAHVTIPQSIYDMSPYEKRISLHKALARYYESQLTRDNYPQLLPKVTRHYLETDWYGKQLYYLEALADVNMRSYFLAEATSNLERMVKILDENEQLADEFGRMHRSDIYRMLGMCLTMRTKLTEGEHYLFLALQCLDAPWPRSDLEFGIKFWRNRFVQYRHRKYARATMIIKPLKERKAQAAQRIVEIMAQLSNIYFYTGKGRDFIYSCLIGLNACERLRDTGPNYSLFLARFSLICWLNDQKENSIFYITKALQQLEEKADAGTFTICAFLCFAAGKFENARNLLYQSIQVVKVFGVVTDCQAFYRSVGLAITMRIFEGTLDQSQTELALLKQMADTAHMNGDYEAEIWLSVYHICNGIVVDQIRDCEPFVVLVEAHLKQAADYNKIAMHGALIAYYARSGRYDLAKRHIRYLNAVLPTLTVTANIFPIFGLILATMGFYEIIEDSQASLLGGNDAQSFEKFINGIASLNRAFQQVKFWEFTQPCLFLARALPYISTGRTVEGFLVLRHGIMDMHFIDEVRFLKAYFWAKLGKYAFTPEDRIEWTRRAEEEFNEIQIHPDAYCNPNPGEDLMLDFLRRHSSTTTGRSLHRAGEDRRDSDSGESNTAVVTQETSDCGTHTITTDPHYPTSSEWDEGSSIPDGISDPGVGSHKSSGAVEEPKYNPKPVSEMQGNGKVVGVNVT</sequence>
<gene>
    <name evidence="4" type="ORF">INT43_006939</name>
</gene>
<evidence type="ECO:0000313" key="5">
    <source>
        <dbReference type="Proteomes" id="UP000654370"/>
    </source>
</evidence>
<dbReference type="OrthoDB" id="194468at2759"/>
<dbReference type="SUPFAM" id="SSF55073">
    <property type="entry name" value="Nucleotide cyclase"/>
    <property type="match status" value="2"/>
</dbReference>
<dbReference type="InterPro" id="IPR011990">
    <property type="entry name" value="TPR-like_helical_dom_sf"/>
</dbReference>
<name>A0A8H7PXD2_MORIS</name>
<feature type="non-terminal residue" evidence="4">
    <location>
        <position position="1"/>
    </location>
</feature>
<keyword evidence="2" id="KW-0067">ATP-binding</keyword>
<dbReference type="InterPro" id="IPR027417">
    <property type="entry name" value="P-loop_NTPase"/>
</dbReference>
<evidence type="ECO:0000256" key="2">
    <source>
        <dbReference type="ARBA" id="ARBA00022840"/>
    </source>
</evidence>